<dbReference type="KEGG" id="ngr:NAEGRDRAFT_74442"/>
<dbReference type="SUPFAM" id="SSF53448">
    <property type="entry name" value="Nucleotide-diphospho-sugar transferases"/>
    <property type="match status" value="1"/>
</dbReference>
<evidence type="ECO:0000313" key="2">
    <source>
        <dbReference type="EMBL" id="EFC37822.1"/>
    </source>
</evidence>
<keyword evidence="3" id="KW-1185">Reference proteome</keyword>
<dbReference type="GeneID" id="8853623"/>
<protein>
    <submittedName>
        <fullName evidence="2">Predicted protein</fullName>
    </submittedName>
</protein>
<dbReference type="eggNOG" id="ENOG502SEE7">
    <property type="taxonomic scope" value="Eukaryota"/>
</dbReference>
<dbReference type="OMA" id="GRWWDER"/>
<evidence type="ECO:0000256" key="1">
    <source>
        <dbReference type="SAM" id="Phobius"/>
    </source>
</evidence>
<evidence type="ECO:0000313" key="3">
    <source>
        <dbReference type="Proteomes" id="UP000006671"/>
    </source>
</evidence>
<dbReference type="OrthoDB" id="411524at2759"/>
<dbReference type="InParanoid" id="D2VZC5"/>
<proteinExistence type="predicted"/>
<accession>D2VZC5</accession>
<dbReference type="STRING" id="5762.D2VZC5"/>
<name>D2VZC5_NAEGR</name>
<keyword evidence="1" id="KW-0472">Membrane</keyword>
<dbReference type="Proteomes" id="UP000006671">
    <property type="component" value="Unassembled WGS sequence"/>
</dbReference>
<dbReference type="RefSeq" id="XP_002670566.1">
    <property type="nucleotide sequence ID" value="XM_002670520.1"/>
</dbReference>
<sequence length="378" mass="44029">MLLTKHKSLIILTIISIPTILFFFLQIQTTTRTSPQNESTTISHNSCITTPTPLLSSSQTLPATTLINKDNDKTLSITIVSGGNRTTSDETTLLIKSILLNHVGNTQIELNIATDLYNMNFLIENVFNRIKVYRTQLNVNFKIVNLTRIDEECNELKIPIVHHSGKWGMVKLFLDKVFDTVKRTIFVDTDMVFGTNPDLLFSEFDKFKEETLFSWTREPNWESKGPNHVCSCIFLWDMKKTRKVNYLKEFAIPASIEIFGFDEKTQQISKEKRNGSDQDFLFALNKMKPNFFNELDPSWNLANCQNFFGVPSRSRSADRTTHFMGAIHFNCAGNTYDDWKGWEWVKEYLIWYRWDWFSRPYENNKDLGKSIIIKHSFY</sequence>
<keyword evidence="1" id="KW-1133">Transmembrane helix</keyword>
<gene>
    <name evidence="2" type="ORF">NAEGRDRAFT_74442</name>
</gene>
<organism evidence="3">
    <name type="scientific">Naegleria gruberi</name>
    <name type="common">Amoeba</name>
    <dbReference type="NCBI Taxonomy" id="5762"/>
    <lineage>
        <taxon>Eukaryota</taxon>
        <taxon>Discoba</taxon>
        <taxon>Heterolobosea</taxon>
        <taxon>Tetramitia</taxon>
        <taxon>Eutetramitia</taxon>
        <taxon>Vahlkampfiidae</taxon>
        <taxon>Naegleria</taxon>
    </lineage>
</organism>
<dbReference type="Gene3D" id="3.90.550.10">
    <property type="entry name" value="Spore Coat Polysaccharide Biosynthesis Protein SpsA, Chain A"/>
    <property type="match status" value="1"/>
</dbReference>
<dbReference type="AlphaFoldDB" id="D2VZC5"/>
<dbReference type="VEuPathDB" id="AmoebaDB:NAEGRDRAFT_74442"/>
<keyword evidence="1" id="KW-0812">Transmembrane</keyword>
<feature type="transmembrane region" description="Helical" evidence="1">
    <location>
        <begin position="9"/>
        <end position="27"/>
    </location>
</feature>
<dbReference type="InterPro" id="IPR029044">
    <property type="entry name" value="Nucleotide-diphossugar_trans"/>
</dbReference>
<dbReference type="EMBL" id="GG738914">
    <property type="protein sequence ID" value="EFC37822.1"/>
    <property type="molecule type" value="Genomic_DNA"/>
</dbReference>
<reference evidence="2 3" key="1">
    <citation type="journal article" date="2010" name="Cell">
        <title>The genome of Naegleria gruberi illuminates early eukaryotic versatility.</title>
        <authorList>
            <person name="Fritz-Laylin L.K."/>
            <person name="Prochnik S.E."/>
            <person name="Ginger M.L."/>
            <person name="Dacks J.B."/>
            <person name="Carpenter M.L."/>
            <person name="Field M.C."/>
            <person name="Kuo A."/>
            <person name="Paredez A."/>
            <person name="Chapman J."/>
            <person name="Pham J."/>
            <person name="Shu S."/>
            <person name="Neupane R."/>
            <person name="Cipriano M."/>
            <person name="Mancuso J."/>
            <person name="Tu H."/>
            <person name="Salamov A."/>
            <person name="Lindquist E."/>
            <person name="Shapiro H."/>
            <person name="Lucas S."/>
            <person name="Grigoriev I.V."/>
            <person name="Cande W.Z."/>
            <person name="Fulton C."/>
            <person name="Rokhsar D.S."/>
            <person name="Dawson S.C."/>
        </authorList>
    </citation>
    <scope>NUCLEOTIDE SEQUENCE [LARGE SCALE GENOMIC DNA]</scope>
    <source>
        <strain evidence="2 3">NEG-M</strain>
    </source>
</reference>